<dbReference type="PANTHER" id="PTHR42951:SF4">
    <property type="entry name" value="ACYL-COENZYME A THIOESTERASE MBLAC2"/>
    <property type="match status" value="1"/>
</dbReference>
<dbReference type="InterPro" id="IPR001018">
    <property type="entry name" value="Beta-lactamase_class-B_CS"/>
</dbReference>
<comment type="subunit">
    <text evidence="5">Monomer.</text>
</comment>
<protein>
    <recommendedName>
        <fullName evidence="6">beta-lactamase</fullName>
        <ecNumber evidence="6">3.5.2.6</ecNumber>
    </recommendedName>
</protein>
<dbReference type="RefSeq" id="WP_119810946.1">
    <property type="nucleotide sequence ID" value="NZ_QYUP01000111.1"/>
</dbReference>
<comment type="similarity">
    <text evidence="4">Belongs to the metallo-beta-lactamase superfamily. Class-B beta-lactamase family.</text>
</comment>
<evidence type="ECO:0000256" key="3">
    <source>
        <dbReference type="ARBA" id="ARBA00004418"/>
    </source>
</evidence>
<feature type="domain" description="Metallo-beta-lactamase" evidence="13">
    <location>
        <begin position="21"/>
        <end position="205"/>
    </location>
</feature>
<comment type="catalytic activity">
    <reaction evidence="1">
        <text>a beta-lactam + H2O = a substituted beta-amino acid</text>
        <dbReference type="Rhea" id="RHEA:20401"/>
        <dbReference type="ChEBI" id="CHEBI:15377"/>
        <dbReference type="ChEBI" id="CHEBI:35627"/>
        <dbReference type="ChEBI" id="CHEBI:140347"/>
        <dbReference type="EC" id="3.5.2.6"/>
    </reaction>
</comment>
<evidence type="ECO:0000259" key="13">
    <source>
        <dbReference type="SMART" id="SM00849"/>
    </source>
</evidence>
<dbReference type="AlphaFoldDB" id="A0A418XT93"/>
<comment type="caution">
    <text evidence="14">The sequence shown here is derived from an EMBL/GenBank/DDBJ whole genome shotgun (WGS) entry which is preliminary data.</text>
</comment>
<dbReference type="InterPro" id="IPR050855">
    <property type="entry name" value="NDM-1-like"/>
</dbReference>
<gene>
    <name evidence="14" type="ORF">D3872_11800</name>
</gene>
<dbReference type="CDD" id="cd06262">
    <property type="entry name" value="metallo-hydrolase-like_MBL-fold"/>
    <property type="match status" value="1"/>
</dbReference>
<dbReference type="OrthoDB" id="2971563at2"/>
<evidence type="ECO:0000256" key="2">
    <source>
        <dbReference type="ARBA" id="ARBA00001947"/>
    </source>
</evidence>
<dbReference type="EC" id="3.5.2.6" evidence="6"/>
<keyword evidence="10 14" id="KW-0378">Hydrolase</keyword>
<dbReference type="Gene3D" id="3.60.15.10">
    <property type="entry name" value="Ribonuclease Z/Hydroxyacylglutathione hydrolase-like"/>
    <property type="match status" value="1"/>
</dbReference>
<accession>A0A418XT93</accession>
<dbReference type="SMART" id="SM00849">
    <property type="entry name" value="Lactamase_B"/>
    <property type="match status" value="1"/>
</dbReference>
<keyword evidence="8" id="KW-0732">Signal</keyword>
<evidence type="ECO:0000256" key="4">
    <source>
        <dbReference type="ARBA" id="ARBA00005250"/>
    </source>
</evidence>
<dbReference type="PROSITE" id="PS00743">
    <property type="entry name" value="BETA_LACTAMASE_B_1"/>
    <property type="match status" value="1"/>
</dbReference>
<evidence type="ECO:0000313" key="15">
    <source>
        <dbReference type="Proteomes" id="UP000284006"/>
    </source>
</evidence>
<dbReference type="Pfam" id="PF00753">
    <property type="entry name" value="Lactamase_B"/>
    <property type="match status" value="1"/>
</dbReference>
<dbReference type="PANTHER" id="PTHR42951">
    <property type="entry name" value="METALLO-BETA-LACTAMASE DOMAIN-CONTAINING"/>
    <property type="match status" value="1"/>
</dbReference>
<evidence type="ECO:0000256" key="7">
    <source>
        <dbReference type="ARBA" id="ARBA00022723"/>
    </source>
</evidence>
<dbReference type="InterPro" id="IPR001279">
    <property type="entry name" value="Metallo-B-lactamas"/>
</dbReference>
<dbReference type="GO" id="GO:0008800">
    <property type="term" value="F:beta-lactamase activity"/>
    <property type="evidence" value="ECO:0007669"/>
    <property type="project" value="UniProtKB-EC"/>
</dbReference>
<sequence length="308" mass="34011">MNDKAFSVPASMRILERGWLSSNNVLFVGRDDTALVDSGYLTHVPQTLALVEHELGRRRLDRVLNTHLHSDHCGGNAALQARYGSRVAIPVAEAAKVRAWDEAALSFRATGQQCERFTFDDTLTPGQELVLGDMPWRVLGAPGHDPHSVILFCEREGILISADALWNNGFGVIFPELDGESGFDEARATLELIRTLDARLVIPGHGAAFTDVKAAVARALARVDFLSASPKRNAENAVKVLLKFLLLSRQQIPLAEVWTMFETVPLLVSTAQRYFEWPADKMAEWTVHSLVRAGAAKREGGMLVNREF</sequence>
<evidence type="ECO:0000256" key="12">
    <source>
        <dbReference type="ARBA" id="ARBA00023251"/>
    </source>
</evidence>
<keyword evidence="15" id="KW-1185">Reference proteome</keyword>
<comment type="subcellular location">
    <subcellularLocation>
        <location evidence="3">Periplasm</location>
    </subcellularLocation>
</comment>
<evidence type="ECO:0000313" key="14">
    <source>
        <dbReference type="EMBL" id="RJG15886.1"/>
    </source>
</evidence>
<evidence type="ECO:0000256" key="8">
    <source>
        <dbReference type="ARBA" id="ARBA00022729"/>
    </source>
</evidence>
<proteinExistence type="inferred from homology"/>
<dbReference type="GO" id="GO:0042597">
    <property type="term" value="C:periplasmic space"/>
    <property type="evidence" value="ECO:0007669"/>
    <property type="project" value="UniProtKB-SubCell"/>
</dbReference>
<evidence type="ECO:0000256" key="1">
    <source>
        <dbReference type="ARBA" id="ARBA00001526"/>
    </source>
</evidence>
<evidence type="ECO:0000256" key="6">
    <source>
        <dbReference type="ARBA" id="ARBA00012865"/>
    </source>
</evidence>
<dbReference type="GO" id="GO:0008270">
    <property type="term" value="F:zinc ion binding"/>
    <property type="evidence" value="ECO:0007669"/>
    <property type="project" value="InterPro"/>
</dbReference>
<name>A0A418XT93_9BURK</name>
<evidence type="ECO:0000256" key="9">
    <source>
        <dbReference type="ARBA" id="ARBA00022764"/>
    </source>
</evidence>
<evidence type="ECO:0000256" key="5">
    <source>
        <dbReference type="ARBA" id="ARBA00011245"/>
    </source>
</evidence>
<reference evidence="14 15" key="1">
    <citation type="submission" date="2018-09" db="EMBL/GenBank/DDBJ databases">
        <authorList>
            <person name="Zhu H."/>
        </authorList>
    </citation>
    <scope>NUCLEOTIDE SEQUENCE [LARGE SCALE GENOMIC DNA]</scope>
    <source>
        <strain evidence="14 15">K1S02-61</strain>
    </source>
</reference>
<organism evidence="14 15">
    <name type="scientific">Massilia cavernae</name>
    <dbReference type="NCBI Taxonomy" id="2320864"/>
    <lineage>
        <taxon>Bacteria</taxon>
        <taxon>Pseudomonadati</taxon>
        <taxon>Pseudomonadota</taxon>
        <taxon>Betaproteobacteria</taxon>
        <taxon>Burkholderiales</taxon>
        <taxon>Oxalobacteraceae</taxon>
        <taxon>Telluria group</taxon>
        <taxon>Massilia</taxon>
    </lineage>
</organism>
<dbReference type="InterPro" id="IPR036866">
    <property type="entry name" value="RibonucZ/Hydroxyglut_hydro"/>
</dbReference>
<comment type="cofactor">
    <cofactor evidence="2">
        <name>Zn(2+)</name>
        <dbReference type="ChEBI" id="CHEBI:29105"/>
    </cofactor>
</comment>
<keyword evidence="9" id="KW-0574">Periplasm</keyword>
<evidence type="ECO:0000256" key="11">
    <source>
        <dbReference type="ARBA" id="ARBA00022833"/>
    </source>
</evidence>
<dbReference type="GO" id="GO:0046677">
    <property type="term" value="P:response to antibiotic"/>
    <property type="evidence" value="ECO:0007669"/>
    <property type="project" value="UniProtKB-KW"/>
</dbReference>
<dbReference type="GO" id="GO:0017001">
    <property type="term" value="P:antibiotic catabolic process"/>
    <property type="evidence" value="ECO:0007669"/>
    <property type="project" value="InterPro"/>
</dbReference>
<keyword evidence="11" id="KW-0862">Zinc</keyword>
<dbReference type="EMBL" id="QYUP01000111">
    <property type="protein sequence ID" value="RJG15886.1"/>
    <property type="molecule type" value="Genomic_DNA"/>
</dbReference>
<dbReference type="SUPFAM" id="SSF56281">
    <property type="entry name" value="Metallo-hydrolase/oxidoreductase"/>
    <property type="match status" value="1"/>
</dbReference>
<keyword evidence="7" id="KW-0479">Metal-binding</keyword>
<dbReference type="Proteomes" id="UP000284006">
    <property type="component" value="Unassembled WGS sequence"/>
</dbReference>
<keyword evidence="12" id="KW-0046">Antibiotic resistance</keyword>
<evidence type="ECO:0000256" key="10">
    <source>
        <dbReference type="ARBA" id="ARBA00022801"/>
    </source>
</evidence>